<evidence type="ECO:0000259" key="2">
    <source>
        <dbReference type="Pfam" id="PF20700"/>
    </source>
</evidence>
<keyword evidence="4" id="KW-1185">Reference proteome</keyword>
<dbReference type="AlphaFoldDB" id="A0AAV4JYD2"/>
<dbReference type="Proteomes" id="UP000762676">
    <property type="component" value="Unassembled WGS sequence"/>
</dbReference>
<feature type="domain" description="Mutator-like transposase" evidence="2">
    <location>
        <begin position="340"/>
        <end position="444"/>
    </location>
</feature>
<sequence>MKTVCEGRLDGRRRKARPPISLVTNLTTACGLSLHQIVQKSQDRAGWQQKVISLIATANTASGDADSLPDEPSSWLESSFHQISTCTEEPQASTSTDKPQASTSTDEPQASTSTTQLQSPSTPDQPGPSTQQESVTPPPPADRVVIPLSSPLPASPEPELPRTRSQQKLSFYQKQAVEEESDIKQTILELPQLDNLLNELGCHECHRDQGLQLVTPSRHGKAVKIEAVCRTCHKILASQYTSARNSTPPSQPMPFVTNGATLMALLLAGMGQYSFNNFCEYLDMPGLHKKTFNAMAKRFHGRNRMLADKIFTHAAAFMPREHIHQYHLDVYDDDIIDIFVQPYGPEVEIEKEDCINHVGKRLGAALRNLVADCSKKGITIGGRGRGLLTHGAIGKLQIYYGRAIRSALSAVEMRRNILASIYHGYSTDDLPQHQYCPPGPSSWCFFKRSIGEHRYPTGHKKRVHTPLDFKLLHKFLEPIYERLASLKLLRKCQLKTIQNPIPNESFLHSVCSRSKKNFHSLKRVEIVMVSAAAEFNWGPIGLATLKRSLG</sequence>
<feature type="domain" description="Mutator-like transposase" evidence="2">
    <location>
        <begin position="187"/>
        <end position="300"/>
    </location>
</feature>
<accession>A0AAV4JYD2</accession>
<name>A0AAV4JYD2_9GAST</name>
<comment type="caution">
    <text evidence="3">The sequence shown here is derived from an EMBL/GenBank/DDBJ whole genome shotgun (WGS) entry which is preliminary data.</text>
</comment>
<evidence type="ECO:0000256" key="1">
    <source>
        <dbReference type="SAM" id="MobiDB-lite"/>
    </source>
</evidence>
<organism evidence="3 4">
    <name type="scientific">Elysia marginata</name>
    <dbReference type="NCBI Taxonomy" id="1093978"/>
    <lineage>
        <taxon>Eukaryota</taxon>
        <taxon>Metazoa</taxon>
        <taxon>Spiralia</taxon>
        <taxon>Lophotrochozoa</taxon>
        <taxon>Mollusca</taxon>
        <taxon>Gastropoda</taxon>
        <taxon>Heterobranchia</taxon>
        <taxon>Euthyneura</taxon>
        <taxon>Panpulmonata</taxon>
        <taxon>Sacoglossa</taxon>
        <taxon>Placobranchoidea</taxon>
        <taxon>Plakobranchidae</taxon>
        <taxon>Elysia</taxon>
    </lineage>
</organism>
<proteinExistence type="predicted"/>
<feature type="compositionally biased region" description="Polar residues" evidence="1">
    <location>
        <begin position="75"/>
        <end position="107"/>
    </location>
</feature>
<dbReference type="PROSITE" id="PS51257">
    <property type="entry name" value="PROKAR_LIPOPROTEIN"/>
    <property type="match status" value="1"/>
</dbReference>
<dbReference type="EMBL" id="BMAT01010556">
    <property type="protein sequence ID" value="GFS27737.1"/>
    <property type="molecule type" value="Genomic_DNA"/>
</dbReference>
<dbReference type="InterPro" id="IPR049012">
    <property type="entry name" value="Mutator_transp_dom"/>
</dbReference>
<gene>
    <name evidence="3" type="ORF">ElyMa_005299200</name>
</gene>
<reference evidence="3 4" key="1">
    <citation type="journal article" date="2021" name="Elife">
        <title>Chloroplast acquisition without the gene transfer in kleptoplastic sea slugs, Plakobranchus ocellatus.</title>
        <authorList>
            <person name="Maeda T."/>
            <person name="Takahashi S."/>
            <person name="Yoshida T."/>
            <person name="Shimamura S."/>
            <person name="Takaki Y."/>
            <person name="Nagai Y."/>
            <person name="Toyoda A."/>
            <person name="Suzuki Y."/>
            <person name="Arimoto A."/>
            <person name="Ishii H."/>
            <person name="Satoh N."/>
            <person name="Nishiyama T."/>
            <person name="Hasebe M."/>
            <person name="Maruyama T."/>
            <person name="Minagawa J."/>
            <person name="Obokata J."/>
            <person name="Shigenobu S."/>
        </authorList>
    </citation>
    <scope>NUCLEOTIDE SEQUENCE [LARGE SCALE GENOMIC DNA]</scope>
</reference>
<evidence type="ECO:0000313" key="4">
    <source>
        <dbReference type="Proteomes" id="UP000762676"/>
    </source>
</evidence>
<dbReference type="Pfam" id="PF20700">
    <property type="entry name" value="Mutator"/>
    <property type="match status" value="2"/>
</dbReference>
<evidence type="ECO:0000313" key="3">
    <source>
        <dbReference type="EMBL" id="GFS27737.1"/>
    </source>
</evidence>
<feature type="region of interest" description="Disordered" evidence="1">
    <location>
        <begin position="61"/>
        <end position="173"/>
    </location>
</feature>
<feature type="compositionally biased region" description="Polar residues" evidence="1">
    <location>
        <begin position="163"/>
        <end position="173"/>
    </location>
</feature>
<feature type="compositionally biased region" description="Low complexity" evidence="1">
    <location>
        <begin position="108"/>
        <end position="124"/>
    </location>
</feature>
<protein>
    <recommendedName>
        <fullName evidence="2">Mutator-like transposase domain-containing protein</fullName>
    </recommendedName>
</protein>
<dbReference type="Gene3D" id="1.10.780.10">
    <property type="entry name" value="Hydroxylamine Oxidoreductase, Chain A, domain 1"/>
    <property type="match status" value="1"/>
</dbReference>